<name>A0A6A3BX16_HIBSY</name>
<keyword evidence="1" id="KW-0175">Coiled coil</keyword>
<evidence type="ECO:0000313" key="3">
    <source>
        <dbReference type="Proteomes" id="UP000436088"/>
    </source>
</evidence>
<dbReference type="Proteomes" id="UP000436088">
    <property type="component" value="Unassembled WGS sequence"/>
</dbReference>
<sequence>MLHMHFRTNFNSTTEDIVLPETTQVQLHNEGTAGCQRTTFQFHPRFQLHDGGYRATRDNTSSTSQRRDSWLSTNIFQISEPISTSQRRILDSRQHKFNFTTKGRLIVNKISFIVNFNFTVKDIRLETAQAQLHSEGAADCQQTISRFQNQFQLHSGGYWTRNNIWISTSLRRISKSQAQLHDEGALEEIEKLKEVNEAQKAQIIEKDELKKEVIRQLSLAVEMLKDENMELKKSIAKAPPLRKWSPLDFNKVKGGLFGMLFKGSPKSGPSVVAL</sequence>
<gene>
    <name evidence="2" type="ORF">F3Y22_tig00016725pilonHSYRG00146</name>
</gene>
<accession>A0A6A3BX16</accession>
<protein>
    <submittedName>
        <fullName evidence="2">Sodium/hydrogen exchanger isoform 1</fullName>
    </submittedName>
</protein>
<comment type="caution">
    <text evidence="2">The sequence shown here is derived from an EMBL/GenBank/DDBJ whole genome shotgun (WGS) entry which is preliminary data.</text>
</comment>
<keyword evidence="3" id="KW-1185">Reference proteome</keyword>
<proteinExistence type="predicted"/>
<dbReference type="EMBL" id="VEPZ02000640">
    <property type="protein sequence ID" value="KAE8721134.1"/>
    <property type="molecule type" value="Genomic_DNA"/>
</dbReference>
<organism evidence="2 3">
    <name type="scientific">Hibiscus syriacus</name>
    <name type="common">Rose of Sharon</name>
    <dbReference type="NCBI Taxonomy" id="106335"/>
    <lineage>
        <taxon>Eukaryota</taxon>
        <taxon>Viridiplantae</taxon>
        <taxon>Streptophyta</taxon>
        <taxon>Embryophyta</taxon>
        <taxon>Tracheophyta</taxon>
        <taxon>Spermatophyta</taxon>
        <taxon>Magnoliopsida</taxon>
        <taxon>eudicotyledons</taxon>
        <taxon>Gunneridae</taxon>
        <taxon>Pentapetalae</taxon>
        <taxon>rosids</taxon>
        <taxon>malvids</taxon>
        <taxon>Malvales</taxon>
        <taxon>Malvaceae</taxon>
        <taxon>Malvoideae</taxon>
        <taxon>Hibiscus</taxon>
    </lineage>
</organism>
<dbReference type="AlphaFoldDB" id="A0A6A3BX16"/>
<reference evidence="2" key="1">
    <citation type="submission" date="2019-09" db="EMBL/GenBank/DDBJ databases">
        <title>Draft genome information of white flower Hibiscus syriacus.</title>
        <authorList>
            <person name="Kim Y.-M."/>
        </authorList>
    </citation>
    <scope>NUCLEOTIDE SEQUENCE [LARGE SCALE GENOMIC DNA]</scope>
    <source>
        <strain evidence="2">YM2019G1</strain>
    </source>
</reference>
<evidence type="ECO:0000256" key="1">
    <source>
        <dbReference type="SAM" id="Coils"/>
    </source>
</evidence>
<evidence type="ECO:0000313" key="2">
    <source>
        <dbReference type="EMBL" id="KAE8721134.1"/>
    </source>
</evidence>
<feature type="coiled-coil region" evidence="1">
    <location>
        <begin position="182"/>
        <end position="234"/>
    </location>
</feature>